<accession>A0A2A6CLV1</accession>
<sequence length="168" mass="18651">MTRPCPMGKEPQGGWSMTFGGPTTSLRPEQPPAVYPADFTSLALTMTNNSRKDRNLHNGGVAHAQPVHPGSTHAVTAYSVYTLPAVVSTTVFHSPIAQKSARPSVLTTLNLMKDDFGHKRISQPERKCLRIKSTARKSFNSGRELWEETQKKEKLKVSEFMVMVKLEN</sequence>
<dbReference type="AlphaFoldDB" id="A0A2A6CLV1"/>
<dbReference type="EnsemblMetazoa" id="PPA45729.1">
    <property type="protein sequence ID" value="PPA45729.1"/>
    <property type="gene ID" value="WBGene00284098"/>
</dbReference>
<keyword evidence="2" id="KW-1185">Reference proteome</keyword>
<protein>
    <submittedName>
        <fullName evidence="1">Uncharacterized protein</fullName>
    </submittedName>
</protein>
<gene>
    <name evidence="1" type="primary">WBGene00284098</name>
</gene>
<reference evidence="1" key="2">
    <citation type="submission" date="2022-06" db="UniProtKB">
        <authorList>
            <consortium name="EnsemblMetazoa"/>
        </authorList>
    </citation>
    <scope>IDENTIFICATION</scope>
    <source>
        <strain evidence="1">PS312</strain>
    </source>
</reference>
<evidence type="ECO:0000313" key="1">
    <source>
        <dbReference type="EnsemblMetazoa" id="PPA45729.1"/>
    </source>
</evidence>
<organism evidence="1 2">
    <name type="scientific">Pristionchus pacificus</name>
    <name type="common">Parasitic nematode worm</name>
    <dbReference type="NCBI Taxonomy" id="54126"/>
    <lineage>
        <taxon>Eukaryota</taxon>
        <taxon>Metazoa</taxon>
        <taxon>Ecdysozoa</taxon>
        <taxon>Nematoda</taxon>
        <taxon>Chromadorea</taxon>
        <taxon>Rhabditida</taxon>
        <taxon>Rhabditina</taxon>
        <taxon>Diplogasteromorpha</taxon>
        <taxon>Diplogasteroidea</taxon>
        <taxon>Neodiplogasteridae</taxon>
        <taxon>Pristionchus</taxon>
    </lineage>
</organism>
<dbReference type="Proteomes" id="UP000005239">
    <property type="component" value="Unassembled WGS sequence"/>
</dbReference>
<name>A0A2A6CLV1_PRIPA</name>
<reference evidence="2" key="1">
    <citation type="journal article" date="2008" name="Nat. Genet.">
        <title>The Pristionchus pacificus genome provides a unique perspective on nematode lifestyle and parasitism.</title>
        <authorList>
            <person name="Dieterich C."/>
            <person name="Clifton S.W."/>
            <person name="Schuster L.N."/>
            <person name="Chinwalla A."/>
            <person name="Delehaunty K."/>
            <person name="Dinkelacker I."/>
            <person name="Fulton L."/>
            <person name="Fulton R."/>
            <person name="Godfrey J."/>
            <person name="Minx P."/>
            <person name="Mitreva M."/>
            <person name="Roeseler W."/>
            <person name="Tian H."/>
            <person name="Witte H."/>
            <person name="Yang S.P."/>
            <person name="Wilson R.K."/>
            <person name="Sommer R.J."/>
        </authorList>
    </citation>
    <scope>NUCLEOTIDE SEQUENCE [LARGE SCALE GENOMIC DNA]</scope>
    <source>
        <strain evidence="2">PS312</strain>
    </source>
</reference>
<accession>A0A8R1V0Y4</accession>
<proteinExistence type="predicted"/>
<evidence type="ECO:0000313" key="2">
    <source>
        <dbReference type="Proteomes" id="UP000005239"/>
    </source>
</evidence>